<dbReference type="RefSeq" id="WP_106692227.1">
    <property type="nucleotide sequence ID" value="NZ_PXNQ02000010.1"/>
</dbReference>
<reference evidence="1" key="1">
    <citation type="submission" date="2018-05" db="EMBL/GenBank/DDBJ databases">
        <title>Reclassification of Methylarcula marina and Methylarcula terricola as Paracoccus methylarcula sp.nov., comb.nov. and Paracoccus terricola comb.nov.</title>
        <authorList>
            <person name="Shmareva M.N."/>
            <person name="Doronina N.V."/>
            <person name="Vasilenko O.V."/>
            <person name="Tarlachkov S.V."/>
            <person name="Trotsenko Y.A."/>
        </authorList>
    </citation>
    <scope>NUCLEOTIDE SEQUENCE [LARGE SCALE GENOMIC DNA]</scope>
    <source>
        <strain evidence="1">VKM B-2159</strain>
    </source>
</reference>
<gene>
    <name evidence="1" type="ORF">A7A09_015310</name>
</gene>
<dbReference type="Proteomes" id="UP000238137">
    <property type="component" value="Unassembled WGS sequence"/>
</dbReference>
<evidence type="ECO:0000313" key="2">
    <source>
        <dbReference type="Proteomes" id="UP000238137"/>
    </source>
</evidence>
<dbReference type="SUPFAM" id="SSF55961">
    <property type="entry name" value="Bet v1-like"/>
    <property type="match status" value="1"/>
</dbReference>
<dbReference type="EMBL" id="PXNQ02000010">
    <property type="protein sequence ID" value="RNF33496.1"/>
    <property type="molecule type" value="Genomic_DNA"/>
</dbReference>
<comment type="caution">
    <text evidence="1">The sequence shown here is derived from an EMBL/GenBank/DDBJ whole genome shotgun (WGS) entry which is preliminary data.</text>
</comment>
<dbReference type="OrthoDB" id="7860307at2"/>
<sequence length="151" mass="17257">MKFSTRIDAEMPASRLFDKVNDFNRLEQLLIQRGASVTRIDPADEPGTGMGWNIAFDWRGRERALRLEVVRFDRPEHVTMTGLSEALELTIDSSVVALSQTRSRLVFEADIRPRNMRARLMLQTAKLGKARLDRRFETRIRELVGELGGLG</sequence>
<protein>
    <submittedName>
        <fullName evidence="1">SRPBCC family protein</fullName>
    </submittedName>
</protein>
<dbReference type="AlphaFoldDB" id="A0A3R7M7X6"/>
<evidence type="ECO:0000313" key="1">
    <source>
        <dbReference type="EMBL" id="RNF33496.1"/>
    </source>
</evidence>
<dbReference type="InterPro" id="IPR023393">
    <property type="entry name" value="START-like_dom_sf"/>
</dbReference>
<accession>A0A3R7M7X6</accession>
<dbReference type="Gene3D" id="3.30.530.20">
    <property type="match status" value="1"/>
</dbReference>
<name>A0A3R7M7X6_9RHOB</name>
<organism evidence="1 2">
    <name type="scientific">Paracoccus methylarcula</name>
    <dbReference type="NCBI Taxonomy" id="72022"/>
    <lineage>
        <taxon>Bacteria</taxon>
        <taxon>Pseudomonadati</taxon>
        <taxon>Pseudomonadota</taxon>
        <taxon>Alphaproteobacteria</taxon>
        <taxon>Rhodobacterales</taxon>
        <taxon>Paracoccaceae</taxon>
        <taxon>Paracoccus</taxon>
    </lineage>
</organism>
<keyword evidence="2" id="KW-1185">Reference proteome</keyword>
<proteinExistence type="predicted"/>